<comment type="similarity">
    <text evidence="7">Belongs to the binding-protein-dependent transport system permease family.</text>
</comment>
<dbReference type="InterPro" id="IPR035906">
    <property type="entry name" value="MetI-like_sf"/>
</dbReference>
<evidence type="ECO:0000256" key="7">
    <source>
        <dbReference type="RuleBase" id="RU363032"/>
    </source>
</evidence>
<dbReference type="Gene3D" id="1.10.3720.10">
    <property type="entry name" value="MetI-like"/>
    <property type="match status" value="1"/>
</dbReference>
<evidence type="ECO:0000256" key="5">
    <source>
        <dbReference type="ARBA" id="ARBA00022989"/>
    </source>
</evidence>
<evidence type="ECO:0000259" key="8">
    <source>
        <dbReference type="PROSITE" id="PS50928"/>
    </source>
</evidence>
<dbReference type="Pfam" id="PF00528">
    <property type="entry name" value="BPD_transp_1"/>
    <property type="match status" value="1"/>
</dbReference>
<dbReference type="EMBL" id="AXNT01000011">
    <property type="protein sequence ID" value="KGM03575.1"/>
    <property type="molecule type" value="Genomic_DNA"/>
</dbReference>
<dbReference type="STRING" id="1408250.Q760_01485"/>
<keyword evidence="6 7" id="KW-0472">Membrane</keyword>
<feature type="transmembrane region" description="Helical" evidence="7">
    <location>
        <begin position="102"/>
        <end position="123"/>
    </location>
</feature>
<feature type="transmembrane region" description="Helical" evidence="7">
    <location>
        <begin position="130"/>
        <end position="154"/>
    </location>
</feature>
<name>A0A0A0B9L9_9CELL</name>
<evidence type="ECO:0000256" key="2">
    <source>
        <dbReference type="ARBA" id="ARBA00022448"/>
    </source>
</evidence>
<dbReference type="SUPFAM" id="SSF161098">
    <property type="entry name" value="MetI-like"/>
    <property type="match status" value="1"/>
</dbReference>
<organism evidence="9 10">
    <name type="scientific">Cellulomonas cellasea DSM 20118</name>
    <dbReference type="NCBI Taxonomy" id="1408250"/>
    <lineage>
        <taxon>Bacteria</taxon>
        <taxon>Bacillati</taxon>
        <taxon>Actinomycetota</taxon>
        <taxon>Actinomycetes</taxon>
        <taxon>Micrococcales</taxon>
        <taxon>Cellulomonadaceae</taxon>
        <taxon>Cellulomonas</taxon>
    </lineage>
</organism>
<dbReference type="CDD" id="cd06261">
    <property type="entry name" value="TM_PBP2"/>
    <property type="match status" value="1"/>
</dbReference>
<keyword evidence="4 7" id="KW-0812">Transmembrane</keyword>
<dbReference type="InterPro" id="IPR045621">
    <property type="entry name" value="BPD_transp_1_N"/>
</dbReference>
<protein>
    <submittedName>
        <fullName evidence="9">Peptide ABC transporter permease</fullName>
    </submittedName>
</protein>
<keyword evidence="3" id="KW-1003">Cell membrane</keyword>
<feature type="transmembrane region" description="Helical" evidence="7">
    <location>
        <begin position="174"/>
        <end position="195"/>
    </location>
</feature>
<keyword evidence="10" id="KW-1185">Reference proteome</keyword>
<dbReference type="GO" id="GO:0055085">
    <property type="term" value="P:transmembrane transport"/>
    <property type="evidence" value="ECO:0007669"/>
    <property type="project" value="InterPro"/>
</dbReference>
<evidence type="ECO:0000313" key="9">
    <source>
        <dbReference type="EMBL" id="KGM03575.1"/>
    </source>
</evidence>
<feature type="transmembrane region" description="Helical" evidence="7">
    <location>
        <begin position="12"/>
        <end position="30"/>
    </location>
</feature>
<gene>
    <name evidence="9" type="ORF">Q760_01485</name>
</gene>
<reference evidence="9 10" key="1">
    <citation type="submission" date="2013-10" db="EMBL/GenBank/DDBJ databases">
        <authorList>
            <person name="Wang G."/>
            <person name="Zhuang W."/>
        </authorList>
    </citation>
    <scope>NUCLEOTIDE SEQUENCE [LARGE SCALE GENOMIC DNA]</scope>
    <source>
        <strain evidence="9 10">DSM 20118</strain>
    </source>
</reference>
<sequence>MTRYLAVRVAQALGVLWAAYTVSFLVLFALPGDPVSALVGGDSSDVTPEQLDAVRAEYGFDRPLPAQYVHRLGQVLTGDLGRSVATGRPVTELLGEAVGPTVQIAAAGLLVALVVGGGLAVGAHATRHRVLAGLLLALPPLGVAVPSFWFGLALVQLFSFTFPLFPAVGQKGPASLVLPALTLALPTGAVVAQVLSASLRRTLREPFVDTAWAKGAGPTRVHLGHVLRNAALPALTMTGLVVGGLLSGAVVTETVFSRAGLGRLTATSVGAQDLPVVQGIVLLAAVVFVAVNLVVDLVHPVLDPRLPTTARRAARVPAPDRPAELLSAAPAGA</sequence>
<keyword evidence="5 7" id="KW-1133">Transmembrane helix</keyword>
<dbReference type="OrthoDB" id="9778910at2"/>
<evidence type="ECO:0000313" key="10">
    <source>
        <dbReference type="Proteomes" id="UP000029833"/>
    </source>
</evidence>
<feature type="transmembrane region" description="Helical" evidence="7">
    <location>
        <begin position="230"/>
        <end position="256"/>
    </location>
</feature>
<dbReference type="PANTHER" id="PTHR43163">
    <property type="entry name" value="DIPEPTIDE TRANSPORT SYSTEM PERMEASE PROTEIN DPPB-RELATED"/>
    <property type="match status" value="1"/>
</dbReference>
<evidence type="ECO:0000256" key="6">
    <source>
        <dbReference type="ARBA" id="ARBA00023136"/>
    </source>
</evidence>
<dbReference type="AlphaFoldDB" id="A0A0A0B9L9"/>
<dbReference type="RefSeq" id="WP_034625158.1">
    <property type="nucleotide sequence ID" value="NZ_AXNT01000011.1"/>
</dbReference>
<evidence type="ECO:0000256" key="3">
    <source>
        <dbReference type="ARBA" id="ARBA00022475"/>
    </source>
</evidence>
<dbReference type="PROSITE" id="PS50928">
    <property type="entry name" value="ABC_TM1"/>
    <property type="match status" value="1"/>
</dbReference>
<feature type="transmembrane region" description="Helical" evidence="7">
    <location>
        <begin position="276"/>
        <end position="295"/>
    </location>
</feature>
<feature type="domain" description="ABC transmembrane type-1" evidence="8">
    <location>
        <begin position="98"/>
        <end position="299"/>
    </location>
</feature>
<comment type="caution">
    <text evidence="9">The sequence shown here is derived from an EMBL/GenBank/DDBJ whole genome shotgun (WGS) entry which is preliminary data.</text>
</comment>
<comment type="subcellular location">
    <subcellularLocation>
        <location evidence="1 7">Cell membrane</location>
        <topology evidence="1 7">Multi-pass membrane protein</topology>
    </subcellularLocation>
</comment>
<proteinExistence type="inferred from homology"/>
<dbReference type="GO" id="GO:0005886">
    <property type="term" value="C:plasma membrane"/>
    <property type="evidence" value="ECO:0007669"/>
    <property type="project" value="UniProtKB-SubCell"/>
</dbReference>
<dbReference type="Proteomes" id="UP000029833">
    <property type="component" value="Unassembled WGS sequence"/>
</dbReference>
<evidence type="ECO:0000256" key="1">
    <source>
        <dbReference type="ARBA" id="ARBA00004651"/>
    </source>
</evidence>
<dbReference type="PANTHER" id="PTHR43163:SF6">
    <property type="entry name" value="DIPEPTIDE TRANSPORT SYSTEM PERMEASE PROTEIN DPPB-RELATED"/>
    <property type="match status" value="1"/>
</dbReference>
<dbReference type="Pfam" id="PF19300">
    <property type="entry name" value="BPD_transp_1_N"/>
    <property type="match status" value="1"/>
</dbReference>
<keyword evidence="2 7" id="KW-0813">Transport</keyword>
<evidence type="ECO:0000256" key="4">
    <source>
        <dbReference type="ARBA" id="ARBA00022692"/>
    </source>
</evidence>
<accession>A0A0A0B9L9</accession>
<dbReference type="InterPro" id="IPR000515">
    <property type="entry name" value="MetI-like"/>
</dbReference>